<dbReference type="InterPro" id="IPR011011">
    <property type="entry name" value="Znf_FYVE_PHD"/>
</dbReference>
<dbReference type="SMART" id="SM00249">
    <property type="entry name" value="PHD"/>
    <property type="match status" value="1"/>
</dbReference>
<dbReference type="Proteomes" id="UP001159405">
    <property type="component" value="Unassembled WGS sequence"/>
</dbReference>
<evidence type="ECO:0000256" key="3">
    <source>
        <dbReference type="ARBA" id="ARBA00022833"/>
    </source>
</evidence>
<evidence type="ECO:0000256" key="2">
    <source>
        <dbReference type="ARBA" id="ARBA00022771"/>
    </source>
</evidence>
<evidence type="ECO:0000313" key="6">
    <source>
        <dbReference type="EMBL" id="CAH3179800.1"/>
    </source>
</evidence>
<dbReference type="EMBL" id="CALNXK010000263">
    <property type="protein sequence ID" value="CAH3179800.1"/>
    <property type="molecule type" value="Genomic_DNA"/>
</dbReference>
<feature type="compositionally biased region" description="Basic and acidic residues" evidence="4">
    <location>
        <begin position="1"/>
        <end position="10"/>
    </location>
</feature>
<keyword evidence="2" id="KW-0863">Zinc-finger</keyword>
<dbReference type="InterPro" id="IPR001965">
    <property type="entry name" value="Znf_PHD"/>
</dbReference>
<evidence type="ECO:0000313" key="7">
    <source>
        <dbReference type="Proteomes" id="UP001159405"/>
    </source>
</evidence>
<evidence type="ECO:0000256" key="4">
    <source>
        <dbReference type="SAM" id="MobiDB-lite"/>
    </source>
</evidence>
<keyword evidence="3" id="KW-0862">Zinc</keyword>
<proteinExistence type="predicted"/>
<keyword evidence="7" id="KW-1185">Reference proteome</keyword>
<evidence type="ECO:0000259" key="5">
    <source>
        <dbReference type="SMART" id="SM00249"/>
    </source>
</evidence>
<accession>A0ABN8RK84</accession>
<evidence type="ECO:0000256" key="1">
    <source>
        <dbReference type="ARBA" id="ARBA00022723"/>
    </source>
</evidence>
<dbReference type="Gene3D" id="3.30.40.10">
    <property type="entry name" value="Zinc/RING finger domain, C3HC4 (zinc finger)"/>
    <property type="match status" value="1"/>
</dbReference>
<feature type="region of interest" description="Disordered" evidence="4">
    <location>
        <begin position="1"/>
        <end position="21"/>
    </location>
</feature>
<name>A0ABN8RK84_9CNID</name>
<keyword evidence="1" id="KW-0479">Metal-binding</keyword>
<reference evidence="6 7" key="1">
    <citation type="submission" date="2022-05" db="EMBL/GenBank/DDBJ databases">
        <authorList>
            <consortium name="Genoscope - CEA"/>
            <person name="William W."/>
        </authorList>
    </citation>
    <scope>NUCLEOTIDE SEQUENCE [LARGE SCALE GENOMIC DNA]</scope>
</reference>
<dbReference type="InterPro" id="IPR013083">
    <property type="entry name" value="Znf_RING/FYVE/PHD"/>
</dbReference>
<feature type="domain" description="Zinc finger PHD-type" evidence="5">
    <location>
        <begin position="125"/>
        <end position="167"/>
    </location>
</feature>
<gene>
    <name evidence="6" type="ORF">PLOB_00022446</name>
</gene>
<organism evidence="6 7">
    <name type="scientific">Porites lobata</name>
    <dbReference type="NCBI Taxonomy" id="104759"/>
    <lineage>
        <taxon>Eukaryota</taxon>
        <taxon>Metazoa</taxon>
        <taxon>Cnidaria</taxon>
        <taxon>Anthozoa</taxon>
        <taxon>Hexacorallia</taxon>
        <taxon>Scleractinia</taxon>
        <taxon>Fungiina</taxon>
        <taxon>Poritidae</taxon>
        <taxon>Porites</taxon>
    </lineage>
</organism>
<comment type="caution">
    <text evidence="6">The sequence shown here is derived from an EMBL/GenBank/DDBJ whole genome shotgun (WGS) entry which is preliminary data.</text>
</comment>
<sequence length="176" mass="20600">MDIIPHKNNEDAPANKNMDTQPRFYSTKKRYQKSKVRLTFYRIIKILYSTTYNSTEDRKKILWFASKNAVQALMQMGQQIPVNVRQDVTDLPEEVIEADITSIKEFFEDTAWDQVLAKELRKSWTCSNCKIAAHTNMIECDGCALWYNWSCAGIKGEPKSWYCKNCNPSDKKRKMH</sequence>
<dbReference type="SUPFAM" id="SSF57903">
    <property type="entry name" value="FYVE/PHD zinc finger"/>
    <property type="match status" value="1"/>
</dbReference>
<protein>
    <recommendedName>
        <fullName evidence="5">Zinc finger PHD-type domain-containing protein</fullName>
    </recommendedName>
</protein>